<evidence type="ECO:0000313" key="2">
    <source>
        <dbReference type="Proteomes" id="UP000323380"/>
    </source>
</evidence>
<organism evidence="1 2">
    <name type="scientific">Actinomadura chibensis</name>
    <dbReference type="NCBI Taxonomy" id="392828"/>
    <lineage>
        <taxon>Bacteria</taxon>
        <taxon>Bacillati</taxon>
        <taxon>Actinomycetota</taxon>
        <taxon>Actinomycetes</taxon>
        <taxon>Streptosporangiales</taxon>
        <taxon>Thermomonosporaceae</taxon>
        <taxon>Actinomadura</taxon>
    </lineage>
</organism>
<accession>A0A5D0N7C4</accession>
<gene>
    <name evidence="1" type="ORF">FXF69_39520</name>
</gene>
<name>A0A5D0N7C4_9ACTN</name>
<protein>
    <submittedName>
        <fullName evidence="1">Uncharacterized protein</fullName>
    </submittedName>
</protein>
<dbReference type="RefSeq" id="WP_067891747.1">
    <property type="nucleotide sequence ID" value="NZ_VSFG01000013.1"/>
</dbReference>
<dbReference type="EMBL" id="VSFG01000013">
    <property type="protein sequence ID" value="TYB40085.1"/>
    <property type="molecule type" value="Genomic_DNA"/>
</dbReference>
<comment type="caution">
    <text evidence="1">The sequence shown here is derived from an EMBL/GenBank/DDBJ whole genome shotgun (WGS) entry which is preliminary data.</text>
</comment>
<keyword evidence="2" id="KW-1185">Reference proteome</keyword>
<evidence type="ECO:0000313" key="1">
    <source>
        <dbReference type="EMBL" id="TYB40085.1"/>
    </source>
</evidence>
<dbReference type="Proteomes" id="UP000323380">
    <property type="component" value="Unassembled WGS sequence"/>
</dbReference>
<proteinExistence type="predicted"/>
<sequence>MITVTCTQCGGENMEPGFVEDTGEHSRGYARWIAGPLERGVFGGAKRLGRPRWQIDAWRCVQCGHLELYARNPA</sequence>
<reference evidence="1 2" key="1">
    <citation type="submission" date="2019-08" db="EMBL/GenBank/DDBJ databases">
        <title>Actinomadura sp. nov. CYP1-5 isolated from mountain soil.</title>
        <authorList>
            <person name="Songsumanus A."/>
            <person name="Kuncharoen N."/>
            <person name="Kudo T."/>
            <person name="Yuki M."/>
            <person name="Igarashi Y."/>
            <person name="Tanasupawat S."/>
        </authorList>
    </citation>
    <scope>NUCLEOTIDE SEQUENCE [LARGE SCALE GENOMIC DNA]</scope>
    <source>
        <strain evidence="1 2">JCM 14158</strain>
    </source>
</reference>
<dbReference type="AlphaFoldDB" id="A0A5D0N7C4"/>